<dbReference type="InterPro" id="IPR016135">
    <property type="entry name" value="UBQ-conjugating_enzyme/RWD"/>
</dbReference>
<gene>
    <name evidence="5" type="ORF">MKW98_017810</name>
</gene>
<name>A0AAD4TG86_9MAGN</name>
<keyword evidence="2" id="KW-0833">Ubl conjugation pathway</keyword>
<proteinExistence type="predicted"/>
<dbReference type="AlphaFoldDB" id="A0AAD4TG86"/>
<evidence type="ECO:0000313" key="5">
    <source>
        <dbReference type="EMBL" id="KAI3953986.1"/>
    </source>
</evidence>
<comment type="caution">
    <text evidence="5">The sequence shown here is derived from an EMBL/GenBank/DDBJ whole genome shotgun (WGS) entry which is preliminary data.</text>
</comment>
<dbReference type="Pfam" id="PF00179">
    <property type="entry name" value="UQ_con"/>
    <property type="match status" value="1"/>
</dbReference>
<keyword evidence="3" id="KW-1133">Transmembrane helix</keyword>
<feature type="domain" description="UBC core" evidence="4">
    <location>
        <begin position="55"/>
        <end position="216"/>
    </location>
</feature>
<keyword evidence="3" id="KW-0472">Membrane</keyword>
<evidence type="ECO:0000256" key="3">
    <source>
        <dbReference type="SAM" id="Phobius"/>
    </source>
</evidence>
<evidence type="ECO:0000259" key="4">
    <source>
        <dbReference type="PROSITE" id="PS50127"/>
    </source>
</evidence>
<dbReference type="Gene3D" id="3.10.110.10">
    <property type="entry name" value="Ubiquitin Conjugating Enzyme"/>
    <property type="match status" value="1"/>
</dbReference>
<reference evidence="5" key="1">
    <citation type="submission" date="2022-04" db="EMBL/GenBank/DDBJ databases">
        <title>A functionally conserved STORR gene fusion in Papaver species that diverged 16.8 million years ago.</title>
        <authorList>
            <person name="Catania T."/>
        </authorList>
    </citation>
    <scope>NUCLEOTIDE SEQUENCE</scope>
    <source>
        <strain evidence="5">S-188037</strain>
    </source>
</reference>
<evidence type="ECO:0000256" key="1">
    <source>
        <dbReference type="ARBA" id="ARBA00022679"/>
    </source>
</evidence>
<dbReference type="GO" id="GO:0061631">
    <property type="term" value="F:ubiquitin conjugating enzyme activity"/>
    <property type="evidence" value="ECO:0007669"/>
    <property type="project" value="TreeGrafter"/>
</dbReference>
<keyword evidence="3" id="KW-0812">Transmembrane</keyword>
<keyword evidence="1" id="KW-0808">Transferase</keyword>
<organism evidence="5 6">
    <name type="scientific">Papaver atlanticum</name>
    <dbReference type="NCBI Taxonomy" id="357466"/>
    <lineage>
        <taxon>Eukaryota</taxon>
        <taxon>Viridiplantae</taxon>
        <taxon>Streptophyta</taxon>
        <taxon>Embryophyta</taxon>
        <taxon>Tracheophyta</taxon>
        <taxon>Spermatophyta</taxon>
        <taxon>Magnoliopsida</taxon>
        <taxon>Ranunculales</taxon>
        <taxon>Papaveraceae</taxon>
        <taxon>Papaveroideae</taxon>
        <taxon>Papaver</taxon>
    </lineage>
</organism>
<dbReference type="EMBL" id="JAJJMB010002020">
    <property type="protein sequence ID" value="KAI3953986.1"/>
    <property type="molecule type" value="Genomic_DNA"/>
</dbReference>
<protein>
    <recommendedName>
        <fullName evidence="4">UBC core domain-containing protein</fullName>
    </recommendedName>
</protein>
<sequence>MDQELTEIRVEGGIEEQNQQQGREFKHFDIITTENNINDHHYFSSSSSSSSLSSAGNVKIMKEWRILERNLPDSIYVRAYEGRIDLLRAVIVGPTGTPYHDGLFFLDIKFPSDYPNSPPKVYYRSFGHRLNPNLYQNGFVCLSLLNTWSGNESEKWKPSQSTILQVLVSIQGLVLNAKPYFNEPAFANMPKNSKPWKANSLSYNRNAFILSCKTMLCVLRRPPKFFEELVVQHFLDRAEAILTACNAYITGQANIGGQPTSTTTTTNLTSRTFKASIGIVYSQLVKSFRENGSSLENIEILDTSKNMCYHLSEAKGMCGPFTLVILVLIFCVGFGLIIRGINI</sequence>
<dbReference type="Proteomes" id="UP001202328">
    <property type="component" value="Unassembled WGS sequence"/>
</dbReference>
<accession>A0AAD4TG86</accession>
<keyword evidence="6" id="KW-1185">Reference proteome</keyword>
<feature type="transmembrane region" description="Helical" evidence="3">
    <location>
        <begin position="321"/>
        <end position="341"/>
    </location>
</feature>
<dbReference type="CDD" id="cd23837">
    <property type="entry name" value="UBCc_UBE2O"/>
    <property type="match status" value="1"/>
</dbReference>
<dbReference type="PANTHER" id="PTHR46116">
    <property type="entry name" value="(E3-INDEPENDENT) E2 UBIQUITIN-CONJUGATING ENZYME"/>
    <property type="match status" value="1"/>
</dbReference>
<dbReference type="SUPFAM" id="SSF54495">
    <property type="entry name" value="UBC-like"/>
    <property type="match status" value="1"/>
</dbReference>
<evidence type="ECO:0000256" key="2">
    <source>
        <dbReference type="ARBA" id="ARBA00022786"/>
    </source>
</evidence>
<dbReference type="PANTHER" id="PTHR46116:SF19">
    <property type="entry name" value="UBIQUITIN-CONJUGATING ENZYME FAMILY PROTEIN"/>
    <property type="match status" value="1"/>
</dbReference>
<dbReference type="InterPro" id="IPR000608">
    <property type="entry name" value="UBC"/>
</dbReference>
<evidence type="ECO:0000313" key="6">
    <source>
        <dbReference type="Proteomes" id="UP001202328"/>
    </source>
</evidence>
<dbReference type="SMART" id="SM00212">
    <property type="entry name" value="UBCc"/>
    <property type="match status" value="1"/>
</dbReference>
<dbReference type="PROSITE" id="PS50127">
    <property type="entry name" value="UBC_2"/>
    <property type="match status" value="1"/>
</dbReference>